<evidence type="ECO:0000259" key="1">
    <source>
        <dbReference type="Pfam" id="PF00149"/>
    </source>
</evidence>
<keyword evidence="3" id="KW-1185">Reference proteome</keyword>
<dbReference type="EMBL" id="FOQD01000007">
    <property type="protein sequence ID" value="SFI29812.1"/>
    <property type="molecule type" value="Genomic_DNA"/>
</dbReference>
<evidence type="ECO:0000313" key="3">
    <source>
        <dbReference type="Proteomes" id="UP000199518"/>
    </source>
</evidence>
<organism evidence="2 3">
    <name type="scientific">Planctomicrobium piriforme</name>
    <dbReference type="NCBI Taxonomy" id="1576369"/>
    <lineage>
        <taxon>Bacteria</taxon>
        <taxon>Pseudomonadati</taxon>
        <taxon>Planctomycetota</taxon>
        <taxon>Planctomycetia</taxon>
        <taxon>Planctomycetales</taxon>
        <taxon>Planctomycetaceae</taxon>
        <taxon>Planctomicrobium</taxon>
    </lineage>
</organism>
<protein>
    <submittedName>
        <fullName evidence="2">3',5'-cyclic AMP phosphodiesterase CpdA</fullName>
    </submittedName>
</protein>
<dbReference type="RefSeq" id="WP_175517381.1">
    <property type="nucleotide sequence ID" value="NZ_FOQD01000007.1"/>
</dbReference>
<feature type="domain" description="Calcineurin-like phosphoesterase" evidence="1">
    <location>
        <begin position="45"/>
        <end position="270"/>
    </location>
</feature>
<proteinExistence type="predicted"/>
<gene>
    <name evidence="2" type="ORF">SAMN05421753_107222</name>
</gene>
<reference evidence="3" key="1">
    <citation type="submission" date="2016-10" db="EMBL/GenBank/DDBJ databases">
        <authorList>
            <person name="Varghese N."/>
            <person name="Submissions S."/>
        </authorList>
    </citation>
    <scope>NUCLEOTIDE SEQUENCE [LARGE SCALE GENOMIC DNA]</scope>
    <source>
        <strain evidence="3">DSM 26348</strain>
    </source>
</reference>
<dbReference type="InterPro" id="IPR006311">
    <property type="entry name" value="TAT_signal"/>
</dbReference>
<dbReference type="SUPFAM" id="SSF56300">
    <property type="entry name" value="Metallo-dependent phosphatases"/>
    <property type="match status" value="1"/>
</dbReference>
<dbReference type="Gene3D" id="3.60.21.10">
    <property type="match status" value="1"/>
</dbReference>
<name>A0A1I3H2M3_9PLAN</name>
<dbReference type="AlphaFoldDB" id="A0A1I3H2M3"/>
<accession>A0A1I3H2M3</accession>
<evidence type="ECO:0000313" key="2">
    <source>
        <dbReference type="EMBL" id="SFI29812.1"/>
    </source>
</evidence>
<dbReference type="InterPro" id="IPR051918">
    <property type="entry name" value="STPP_CPPED1"/>
</dbReference>
<dbReference type="PANTHER" id="PTHR43143">
    <property type="entry name" value="METALLOPHOSPHOESTERASE, CALCINEURIN SUPERFAMILY"/>
    <property type="match status" value="1"/>
</dbReference>
<dbReference type="GO" id="GO:0016787">
    <property type="term" value="F:hydrolase activity"/>
    <property type="evidence" value="ECO:0007669"/>
    <property type="project" value="InterPro"/>
</dbReference>
<dbReference type="Pfam" id="PF00149">
    <property type="entry name" value="Metallophos"/>
    <property type="match status" value="1"/>
</dbReference>
<dbReference type="PANTHER" id="PTHR43143:SF1">
    <property type="entry name" value="SERINE_THREONINE-PROTEIN PHOSPHATASE CPPED1"/>
    <property type="match status" value="1"/>
</dbReference>
<dbReference type="InterPro" id="IPR004843">
    <property type="entry name" value="Calcineurin-like_PHP"/>
</dbReference>
<dbReference type="InterPro" id="IPR029052">
    <property type="entry name" value="Metallo-depent_PP-like"/>
</dbReference>
<dbReference type="PROSITE" id="PS51318">
    <property type="entry name" value="TAT"/>
    <property type="match status" value="1"/>
</dbReference>
<sequence>MNELIRDGAAWSRRGFLSAGFGLAAAGLFPFRGAAAADGTRRRVLRIAHLTDMHIQPELRAAEGVSACLRQLNDMPDRPDLILSGGDHIMDSFRRPRERTATQWNLWSQVVKNENGIPIHSCLGNHDVWGWDRTKSGTTGTEPEYGKRWACDVLGLDKPYYSFTQGGWRLIALDGVQPSPRPGEFSAFLDDEQYDWLQRELESLPSTTPVLLWTHIPIVSAVVNHLATRATIHDDGLVEAGHVHADSLKIVNLLSRFPNVKACLGGHLHRVERVDLRGIQHYCNGAVCGKWWRGANEGFPEGFALVDLYEDGSHECRYQTYGWQAKEREKPS</sequence>
<dbReference type="STRING" id="1576369.SAMN05421753_107222"/>
<dbReference type="Proteomes" id="UP000199518">
    <property type="component" value="Unassembled WGS sequence"/>
</dbReference>